<evidence type="ECO:0000313" key="1">
    <source>
        <dbReference type="EMBL" id="NRV09547.1"/>
    </source>
</evidence>
<gene>
    <name evidence="1" type="ORF">DFH45_002510</name>
</gene>
<dbReference type="Proteomes" id="UP000821656">
    <property type="component" value="Unassembled WGS sequence"/>
</dbReference>
<reference evidence="1" key="1">
    <citation type="submission" date="2020-05" db="EMBL/GenBank/DDBJ databases">
        <title>Genomic insights into acetone-butanol-ethanol (ABE) fermentation by sequencing solventogenic clostridia strains.</title>
        <authorList>
            <person name="Brown S."/>
        </authorList>
    </citation>
    <scope>NUCLEOTIDE SEQUENCE</scope>
    <source>
        <strain evidence="1">DJ126</strain>
    </source>
</reference>
<dbReference type="EMBL" id="JABSXK010000001">
    <property type="protein sequence ID" value="NRV09547.1"/>
    <property type="molecule type" value="Genomic_DNA"/>
</dbReference>
<sequence>MEIIIDDYIFTDSTYKIELDEVHNLLKQSY</sequence>
<accession>A0A9Q5CSL4</accession>
<dbReference type="AlphaFoldDB" id="A0A9Q5CSL4"/>
<name>A0A9Q5CSL4_CLOBE</name>
<evidence type="ECO:0000313" key="2">
    <source>
        <dbReference type="Proteomes" id="UP000821656"/>
    </source>
</evidence>
<comment type="caution">
    <text evidence="1">The sequence shown here is derived from an EMBL/GenBank/DDBJ whole genome shotgun (WGS) entry which is preliminary data.</text>
</comment>
<proteinExistence type="predicted"/>
<protein>
    <submittedName>
        <fullName evidence="1">Uncharacterized protein</fullName>
    </submittedName>
</protein>
<organism evidence="1 2">
    <name type="scientific">Clostridium beijerinckii</name>
    <name type="common">Clostridium MP</name>
    <dbReference type="NCBI Taxonomy" id="1520"/>
    <lineage>
        <taxon>Bacteria</taxon>
        <taxon>Bacillati</taxon>
        <taxon>Bacillota</taxon>
        <taxon>Clostridia</taxon>
        <taxon>Eubacteriales</taxon>
        <taxon>Clostridiaceae</taxon>
        <taxon>Clostridium</taxon>
    </lineage>
</organism>